<reference evidence="1" key="1">
    <citation type="submission" date="2023-03" db="EMBL/GenBank/DDBJ databases">
        <title>Massive genome expansion in bonnet fungi (Mycena s.s.) driven by repeated elements and novel gene families across ecological guilds.</title>
        <authorList>
            <consortium name="Lawrence Berkeley National Laboratory"/>
            <person name="Harder C.B."/>
            <person name="Miyauchi S."/>
            <person name="Viragh M."/>
            <person name="Kuo A."/>
            <person name="Thoen E."/>
            <person name="Andreopoulos B."/>
            <person name="Lu D."/>
            <person name="Skrede I."/>
            <person name="Drula E."/>
            <person name="Henrissat B."/>
            <person name="Morin E."/>
            <person name="Kohler A."/>
            <person name="Barry K."/>
            <person name="LaButti K."/>
            <person name="Morin E."/>
            <person name="Salamov A."/>
            <person name="Lipzen A."/>
            <person name="Mereny Z."/>
            <person name="Hegedus B."/>
            <person name="Baldrian P."/>
            <person name="Stursova M."/>
            <person name="Weitz H."/>
            <person name="Taylor A."/>
            <person name="Grigoriev I.V."/>
            <person name="Nagy L.G."/>
            <person name="Martin F."/>
            <person name="Kauserud H."/>
        </authorList>
    </citation>
    <scope>NUCLEOTIDE SEQUENCE</scope>
    <source>
        <strain evidence="1">9144</strain>
    </source>
</reference>
<gene>
    <name evidence="1" type="ORF">GGX14DRAFT_571101</name>
</gene>
<accession>A0AAD6Y8A6</accession>
<dbReference type="Proteomes" id="UP001219525">
    <property type="component" value="Unassembled WGS sequence"/>
</dbReference>
<keyword evidence="2" id="KW-1185">Reference proteome</keyword>
<proteinExistence type="predicted"/>
<dbReference type="EMBL" id="JARJCW010000057">
    <property type="protein sequence ID" value="KAJ7201840.1"/>
    <property type="molecule type" value="Genomic_DNA"/>
</dbReference>
<sequence length="99" mass="10499">MQHRLKSNVRHCVAFKKTRIMPTKIALIDKNAVAEKLSAESAGPFLSRAASSVLSLATRGMPVDGQLSSLQVTVLQRAPTSRSVTQVALGADDDGGLEP</sequence>
<evidence type="ECO:0000313" key="2">
    <source>
        <dbReference type="Proteomes" id="UP001219525"/>
    </source>
</evidence>
<protein>
    <submittedName>
        <fullName evidence="1">Uncharacterized protein</fullName>
    </submittedName>
</protein>
<organism evidence="1 2">
    <name type="scientific">Mycena pura</name>
    <dbReference type="NCBI Taxonomy" id="153505"/>
    <lineage>
        <taxon>Eukaryota</taxon>
        <taxon>Fungi</taxon>
        <taxon>Dikarya</taxon>
        <taxon>Basidiomycota</taxon>
        <taxon>Agaricomycotina</taxon>
        <taxon>Agaricomycetes</taxon>
        <taxon>Agaricomycetidae</taxon>
        <taxon>Agaricales</taxon>
        <taxon>Marasmiineae</taxon>
        <taxon>Mycenaceae</taxon>
        <taxon>Mycena</taxon>
    </lineage>
</organism>
<dbReference type="AlphaFoldDB" id="A0AAD6Y8A6"/>
<evidence type="ECO:0000313" key="1">
    <source>
        <dbReference type="EMBL" id="KAJ7201840.1"/>
    </source>
</evidence>
<comment type="caution">
    <text evidence="1">The sequence shown here is derived from an EMBL/GenBank/DDBJ whole genome shotgun (WGS) entry which is preliminary data.</text>
</comment>
<name>A0AAD6Y8A6_9AGAR</name>